<dbReference type="Proteomes" id="UP000692954">
    <property type="component" value="Unassembled WGS sequence"/>
</dbReference>
<dbReference type="EMBL" id="CAJJDN010000002">
    <property type="protein sequence ID" value="CAD8046961.1"/>
    <property type="molecule type" value="Genomic_DNA"/>
</dbReference>
<name>A0A8S1JWP7_9CILI</name>
<evidence type="ECO:0008006" key="3">
    <source>
        <dbReference type="Google" id="ProtNLM"/>
    </source>
</evidence>
<reference evidence="1" key="1">
    <citation type="submission" date="2021-01" db="EMBL/GenBank/DDBJ databases">
        <authorList>
            <consortium name="Genoscope - CEA"/>
            <person name="William W."/>
        </authorList>
    </citation>
    <scope>NUCLEOTIDE SEQUENCE</scope>
</reference>
<evidence type="ECO:0000313" key="1">
    <source>
        <dbReference type="EMBL" id="CAD8046961.1"/>
    </source>
</evidence>
<comment type="caution">
    <text evidence="1">The sequence shown here is derived from an EMBL/GenBank/DDBJ whole genome shotgun (WGS) entry which is preliminary data.</text>
</comment>
<organism evidence="1 2">
    <name type="scientific">Paramecium sonneborni</name>
    <dbReference type="NCBI Taxonomy" id="65129"/>
    <lineage>
        <taxon>Eukaryota</taxon>
        <taxon>Sar</taxon>
        <taxon>Alveolata</taxon>
        <taxon>Ciliophora</taxon>
        <taxon>Intramacronucleata</taxon>
        <taxon>Oligohymenophorea</taxon>
        <taxon>Peniculida</taxon>
        <taxon>Parameciidae</taxon>
        <taxon>Paramecium</taxon>
    </lineage>
</organism>
<gene>
    <name evidence="1" type="ORF">PSON_ATCC_30995.1.T0020153</name>
</gene>
<dbReference type="OrthoDB" id="282895at2759"/>
<accession>A0A8S1JWP7</accession>
<keyword evidence="2" id="KW-1185">Reference proteome</keyword>
<sequence length="65" mass="8037">MGNNVVITQEKVQIKEQKCHDRYDDFLLCQREYGFNDLKCRNYYLKKYEQCIKKLENMKLQIQRT</sequence>
<evidence type="ECO:0000313" key="2">
    <source>
        <dbReference type="Proteomes" id="UP000692954"/>
    </source>
</evidence>
<dbReference type="AlphaFoldDB" id="A0A8S1JWP7"/>
<proteinExistence type="predicted"/>
<protein>
    <recommendedName>
        <fullName evidence="3">CHCH domain-containing protein</fullName>
    </recommendedName>
</protein>